<accession>A0A089R8V5</accession>
<name>A0A089R8V5_PLUGE</name>
<dbReference type="EMBL" id="LDZF01000016">
    <property type="protein sequence ID" value="KMK12699.1"/>
    <property type="molecule type" value="Genomic_DNA"/>
</dbReference>
<dbReference type="Pfam" id="PF19991">
    <property type="entry name" value="HMA_2"/>
    <property type="match status" value="1"/>
</dbReference>
<organism evidence="1 2">
    <name type="scientific">Pluralibacter gergoviae</name>
    <name type="common">Enterobacter gergoviae</name>
    <dbReference type="NCBI Taxonomy" id="61647"/>
    <lineage>
        <taxon>Bacteria</taxon>
        <taxon>Pseudomonadati</taxon>
        <taxon>Pseudomonadota</taxon>
        <taxon>Gammaproteobacteria</taxon>
        <taxon>Enterobacterales</taxon>
        <taxon>Enterobacteriaceae</taxon>
        <taxon>Pluralibacter</taxon>
    </lineage>
</organism>
<keyword evidence="2" id="KW-1185">Reference proteome</keyword>
<gene>
    <name evidence="1" type="ORF">ABW06_15690</name>
</gene>
<dbReference type="STRING" id="61647.LG71_25380"/>
<dbReference type="RefSeq" id="WP_043086203.1">
    <property type="nucleotide sequence ID" value="NZ_CACVCI010000001.1"/>
</dbReference>
<evidence type="ECO:0000313" key="1">
    <source>
        <dbReference type="EMBL" id="KMK12699.1"/>
    </source>
</evidence>
<dbReference type="Proteomes" id="UP000036196">
    <property type="component" value="Unassembled WGS sequence"/>
</dbReference>
<dbReference type="KEGG" id="pge:LG71_25380"/>
<dbReference type="eggNOG" id="ENOG5032TFQ">
    <property type="taxonomic scope" value="Bacteria"/>
</dbReference>
<evidence type="ECO:0000313" key="2">
    <source>
        <dbReference type="Proteomes" id="UP000036196"/>
    </source>
</evidence>
<reference evidence="1 2" key="1">
    <citation type="submission" date="2015-05" db="EMBL/GenBank/DDBJ databases">
        <title>Genome sequences of Pluralibacter gergoviae.</title>
        <authorList>
            <person name="Greninger A.L."/>
            <person name="Miller S."/>
        </authorList>
    </citation>
    <scope>NUCLEOTIDE SEQUENCE [LARGE SCALE GENOMIC DNA]</scope>
    <source>
        <strain evidence="1 2">JS81F13</strain>
    </source>
</reference>
<comment type="caution">
    <text evidence="1">The sequence shown here is derived from an EMBL/GenBank/DDBJ whole genome shotgun (WGS) entry which is preliminary data.</text>
</comment>
<proteinExistence type="predicted"/>
<protein>
    <submittedName>
        <fullName evidence="1">Uncharacterized protein</fullName>
    </submittedName>
</protein>
<sequence length="107" mass="11745">MQFDDLNNLMTLRRYVEIAHHIPGRLRLRFTSKLVSALSKSRLSSLDSLCSAEGYLHSYTLNTGTGSLLLEYNARALSPALLTQLFGADDARAGEALAAIHTLLTPQ</sequence>
<dbReference type="AlphaFoldDB" id="A0A089R8V5"/>
<dbReference type="PATRIC" id="fig|61647.13.peg.4106"/>